<name>A0A9D9HZ08_9FIRM</name>
<reference evidence="3" key="1">
    <citation type="submission" date="2020-10" db="EMBL/GenBank/DDBJ databases">
        <authorList>
            <person name="Gilroy R."/>
        </authorList>
    </citation>
    <scope>NUCLEOTIDE SEQUENCE</scope>
    <source>
        <strain evidence="3">E3-2379</strain>
    </source>
</reference>
<feature type="domain" description="DnaB/C C-terminal" evidence="2">
    <location>
        <begin position="175"/>
        <end position="245"/>
    </location>
</feature>
<dbReference type="NCBIfam" id="TIGR01446">
    <property type="entry name" value="DnaD_dom"/>
    <property type="match status" value="2"/>
</dbReference>
<comment type="similarity">
    <text evidence="1">Belongs to the DnaB/DnaD family.</text>
</comment>
<dbReference type="Proteomes" id="UP000823618">
    <property type="component" value="Unassembled WGS sequence"/>
</dbReference>
<comment type="caution">
    <text evidence="3">The sequence shown here is derived from an EMBL/GenBank/DDBJ whole genome shotgun (WGS) entry which is preliminary data.</text>
</comment>
<accession>A0A9D9HZ08</accession>
<evidence type="ECO:0000313" key="3">
    <source>
        <dbReference type="EMBL" id="MBO8462772.1"/>
    </source>
</evidence>
<sequence>MSDIILTNHTCSSMTVISNLFLDTYLPKASGDAVKVYLLLLRYAGAGQSITLSILAKKLEQTEERVGEALAYWETMGLLHITKDQTNQILSMQLLPIPVNLEKTIDRKKEEKDKDKVEKEKPLCRPISEVIKTSYNEKNASISYMTDKKTPEKKSVSPYELDHHSDSKKINQIFYITERYFEKQLTVTDINILFYIYDSLKFSSELLEYLIEYCVSIDKKSVRYAEQVALRWYKSGITTVEQAKTSTKNYSKTYNAIVKAFGVSGRGLGSVELNYIDTWMNTYGFSLSIILEACNRTLGATYQPSFKYANKILSDWFQAGVTSMEEIAKLDALHQSSRKQMNTKNSVKPMEKVSANNKFHNFEQRTYDYQELEQRFINKANGIPVDYVKEEVN</sequence>
<feature type="domain" description="DnaB/C C-terminal" evidence="2">
    <location>
        <begin position="265"/>
        <end position="327"/>
    </location>
</feature>
<evidence type="ECO:0000256" key="1">
    <source>
        <dbReference type="ARBA" id="ARBA00093462"/>
    </source>
</evidence>
<evidence type="ECO:0000313" key="4">
    <source>
        <dbReference type="Proteomes" id="UP000823618"/>
    </source>
</evidence>
<dbReference type="EMBL" id="JADIML010000073">
    <property type="protein sequence ID" value="MBO8462772.1"/>
    <property type="molecule type" value="Genomic_DNA"/>
</dbReference>
<evidence type="ECO:0000259" key="2">
    <source>
        <dbReference type="Pfam" id="PF07261"/>
    </source>
</evidence>
<proteinExistence type="inferred from homology"/>
<organism evidence="3 4">
    <name type="scientific">Candidatus Scybalomonas excrementavium</name>
    <dbReference type="NCBI Taxonomy" id="2840943"/>
    <lineage>
        <taxon>Bacteria</taxon>
        <taxon>Bacillati</taxon>
        <taxon>Bacillota</taxon>
        <taxon>Clostridia</taxon>
        <taxon>Lachnospirales</taxon>
        <taxon>Lachnospiraceae</taxon>
        <taxon>Lachnospiraceae incertae sedis</taxon>
        <taxon>Candidatus Scybalomonas</taxon>
    </lineage>
</organism>
<protein>
    <submittedName>
        <fullName evidence="3">DnaD domain protein</fullName>
    </submittedName>
</protein>
<dbReference type="InterPro" id="IPR053162">
    <property type="entry name" value="DnaD"/>
</dbReference>
<dbReference type="InterPro" id="IPR006343">
    <property type="entry name" value="DnaB/C_C"/>
</dbReference>
<dbReference type="Pfam" id="PF07261">
    <property type="entry name" value="DnaB_2"/>
    <property type="match status" value="2"/>
</dbReference>
<dbReference type="PANTHER" id="PTHR37293:SF5">
    <property type="entry name" value="DNA REPLICATION PROTEIN"/>
    <property type="match status" value="1"/>
</dbReference>
<dbReference type="Gene3D" id="1.10.10.630">
    <property type="entry name" value="DnaD domain-like"/>
    <property type="match status" value="2"/>
</dbReference>
<dbReference type="InterPro" id="IPR034829">
    <property type="entry name" value="DnaD-like_sf"/>
</dbReference>
<reference evidence="3" key="2">
    <citation type="journal article" date="2021" name="PeerJ">
        <title>Extensive microbial diversity within the chicken gut microbiome revealed by metagenomics and culture.</title>
        <authorList>
            <person name="Gilroy R."/>
            <person name="Ravi A."/>
            <person name="Getino M."/>
            <person name="Pursley I."/>
            <person name="Horton D.L."/>
            <person name="Alikhan N.F."/>
            <person name="Baker D."/>
            <person name="Gharbi K."/>
            <person name="Hall N."/>
            <person name="Watson M."/>
            <person name="Adriaenssens E.M."/>
            <person name="Foster-Nyarko E."/>
            <person name="Jarju S."/>
            <person name="Secka A."/>
            <person name="Antonio M."/>
            <person name="Oren A."/>
            <person name="Chaudhuri R.R."/>
            <person name="La Ragione R."/>
            <person name="Hildebrand F."/>
            <person name="Pallen M.J."/>
        </authorList>
    </citation>
    <scope>NUCLEOTIDE SEQUENCE</scope>
    <source>
        <strain evidence="3">E3-2379</strain>
    </source>
</reference>
<dbReference type="SUPFAM" id="SSF158499">
    <property type="entry name" value="DnaD domain-like"/>
    <property type="match status" value="2"/>
</dbReference>
<dbReference type="AlphaFoldDB" id="A0A9D9HZ08"/>
<gene>
    <name evidence="3" type="ORF">IAC13_02435</name>
</gene>
<dbReference type="PANTHER" id="PTHR37293">
    <property type="entry name" value="PHAGE REPLICATION PROTEIN-RELATED"/>
    <property type="match status" value="1"/>
</dbReference>